<proteinExistence type="predicted"/>
<keyword evidence="2" id="KW-0812">Transmembrane</keyword>
<dbReference type="RefSeq" id="WP_210221889.1">
    <property type="nucleotide sequence ID" value="NZ_CP072801.1"/>
</dbReference>
<name>A0ABX7WUZ2_9GAMM</name>
<sequence>MKPSGVLTLLFVALFIAFLGYLLAKSDKPLTAAEVKTQLELDDDKQQHEITLKQFDLQRDLELNRQQLDYQAYLQQQTLNHDAQLAQLKMQKELASEQWTSSSAVQVEQQKQQTQTTLKQLELDAKATLNQQQLAAKNAHLGITLQHDEAMQRQTAETTERHIYVLSGAGVGIILVLSAAGAVLFHIWRRSRLEMTELHQQHHYQIEERKLTHEMRMKVLDVIVKFPPQERADIIMKVISPTATIIPTSGTTVLDIPLEEPDTDDAPPDEPMDTAAVKTLSHFSLPTLALMPVHDSKPLVAQHISKHMAGKASLASRV</sequence>
<keyword evidence="1" id="KW-0175">Coiled coil</keyword>
<keyword evidence="4" id="KW-1185">Reference proteome</keyword>
<keyword evidence="2" id="KW-0472">Membrane</keyword>
<feature type="coiled-coil region" evidence="1">
    <location>
        <begin position="104"/>
        <end position="131"/>
    </location>
</feature>
<keyword evidence="2" id="KW-1133">Transmembrane helix</keyword>
<organism evidence="3 4">
    <name type="scientific">Thiothrix litoralis</name>
    <dbReference type="NCBI Taxonomy" id="2891210"/>
    <lineage>
        <taxon>Bacteria</taxon>
        <taxon>Pseudomonadati</taxon>
        <taxon>Pseudomonadota</taxon>
        <taxon>Gammaproteobacteria</taxon>
        <taxon>Thiotrichales</taxon>
        <taxon>Thiotrichaceae</taxon>
        <taxon>Thiothrix</taxon>
    </lineage>
</organism>
<reference evidence="3 4" key="1">
    <citation type="submission" date="2021-04" db="EMBL/GenBank/DDBJ databases">
        <title>Genomics, taxonomy and metabolism of representatives of sulfur bacteria of the genus Thiothrix: Thiothrix fructosivorans QT, Thiothrix unzii A1T and three new species, Thiothrix subterranea sp. nov., Thiothrix litoralis sp. nov. and 'Candidatus Thiothrix anitrata' sp. nov.</title>
        <authorList>
            <person name="Ravin N.V."/>
            <person name="Smolyakov D."/>
            <person name="Rudenko T.S."/>
            <person name="Mardanov A.V."/>
            <person name="Beletsky A.V."/>
            <person name="Markov N.D."/>
            <person name="Fomenkov A.I."/>
            <person name="Roberts R.J."/>
            <person name="Karnachuk O.V."/>
            <person name="Novikov A."/>
            <person name="Grabovich M.Y."/>
        </authorList>
    </citation>
    <scope>NUCLEOTIDE SEQUENCE [LARGE SCALE GENOMIC DNA]</scope>
    <source>
        <strain evidence="3 4">AS</strain>
    </source>
</reference>
<evidence type="ECO:0000313" key="4">
    <source>
        <dbReference type="Proteomes" id="UP000672039"/>
    </source>
</evidence>
<evidence type="ECO:0000256" key="1">
    <source>
        <dbReference type="SAM" id="Coils"/>
    </source>
</evidence>
<evidence type="ECO:0000256" key="2">
    <source>
        <dbReference type="SAM" id="Phobius"/>
    </source>
</evidence>
<dbReference type="EMBL" id="CP072801">
    <property type="protein sequence ID" value="QTR45479.1"/>
    <property type="molecule type" value="Genomic_DNA"/>
</dbReference>
<gene>
    <name evidence="3" type="ORF">J9253_15925</name>
</gene>
<feature type="transmembrane region" description="Helical" evidence="2">
    <location>
        <begin position="163"/>
        <end position="188"/>
    </location>
</feature>
<evidence type="ECO:0000313" key="3">
    <source>
        <dbReference type="EMBL" id="QTR45479.1"/>
    </source>
</evidence>
<dbReference type="Proteomes" id="UP000672039">
    <property type="component" value="Chromosome"/>
</dbReference>
<protein>
    <submittedName>
        <fullName evidence="3">Uncharacterized protein</fullName>
    </submittedName>
</protein>
<accession>A0ABX7WUZ2</accession>